<feature type="region of interest" description="Disordered" evidence="1">
    <location>
        <begin position="507"/>
        <end position="558"/>
    </location>
</feature>
<evidence type="ECO:0000259" key="2">
    <source>
        <dbReference type="PROSITE" id="PS50181"/>
    </source>
</evidence>
<dbReference type="EMBL" id="CAJMWQ010000991">
    <property type="protein sequence ID" value="CAE6426716.1"/>
    <property type="molecule type" value="Genomic_DNA"/>
</dbReference>
<reference evidence="3" key="1">
    <citation type="submission" date="2021-01" db="EMBL/GenBank/DDBJ databases">
        <authorList>
            <person name="Kaushik A."/>
        </authorList>
    </citation>
    <scope>NUCLEOTIDE SEQUENCE</scope>
    <source>
        <strain evidence="3">AG1-1B</strain>
    </source>
</reference>
<dbReference type="AlphaFoldDB" id="A0A8H3AFH3"/>
<feature type="region of interest" description="Disordered" evidence="1">
    <location>
        <begin position="201"/>
        <end position="258"/>
    </location>
</feature>
<evidence type="ECO:0000313" key="4">
    <source>
        <dbReference type="Proteomes" id="UP000663826"/>
    </source>
</evidence>
<comment type="caution">
    <text evidence="3">The sequence shown here is derived from an EMBL/GenBank/DDBJ whole genome shotgun (WGS) entry which is preliminary data.</text>
</comment>
<evidence type="ECO:0000313" key="3">
    <source>
        <dbReference type="EMBL" id="CAE6426716.1"/>
    </source>
</evidence>
<accession>A0A8H3AFH3</accession>
<feature type="compositionally biased region" description="Polar residues" evidence="1">
    <location>
        <begin position="507"/>
        <end position="555"/>
    </location>
</feature>
<protein>
    <recommendedName>
        <fullName evidence="2">F-box domain-containing protein</fullName>
    </recommendedName>
</protein>
<organism evidence="3 4">
    <name type="scientific">Rhizoctonia solani</name>
    <dbReference type="NCBI Taxonomy" id="456999"/>
    <lineage>
        <taxon>Eukaryota</taxon>
        <taxon>Fungi</taxon>
        <taxon>Dikarya</taxon>
        <taxon>Basidiomycota</taxon>
        <taxon>Agaricomycotina</taxon>
        <taxon>Agaricomycetes</taxon>
        <taxon>Cantharellales</taxon>
        <taxon>Ceratobasidiaceae</taxon>
        <taxon>Rhizoctonia</taxon>
    </lineage>
</organism>
<name>A0A8H3AFH3_9AGAM</name>
<sequence>MVSAMPIERIHLVAPTGIDLVSRLCAKLVLEGKLEAKLKALLLCKNSEDLKIQIAILVALFENCAVELSKIGAGVVIVDAKAGLVACIVSTITVFASLSLKFGLSVCTEVDTALRFFLTNLGICVGDMTGLVAKSLAPNTVGVMQQIQLKLCFGVLGFAAYPPPQVEASSGNRTVQAMSGTRFSARLANFKGKAVNRIKDEEVDDPTTLGGNAAKVESEYDQSEDEEPSSRPPRKRQRTSVKQEKSRTRRKQVRGKQGGLSELVNMPLDIFTEITAHLLPLDIISLSRANKFFRELLMHRLLALDDLPGELRCLVHHSERIVPSKRRWSRESEHTLKKEAHEVEQTYQELQNAGDPSAMNKWQVETRALINQRLEESSVIRDFLDIMENDRDHELRDMKRERRRNIEGRLSELGWTGQDMSFSFMSPKRKEWYFLVEQAKPLTERIWTNILPKLISILEYNREARLQKELSDRQSARRSRLTQLLIDIKKDEAPVLDILVCVPTHTQDSLASEPSGSDSNVAGPSSGAELQSSNTTHPESENGSPSNPASDNSACVTPPPTRAVLHDVFPDIVDALEWPMIKILHETDTPVDQMAEDFAEQRSEIITSICDWKSDIHTRMAEMLRIDEGVEGQLLTSRLIVRKDGLDPFRNLSDDLKLLLRADSLFTSVQPNMQKTIIASYDLAVEKIGYRFAFRDGMPSKPYKPPVELSRIRVHREARRVARVILASMGLENACAAELNSAGRRYACARCHESQLLTWEELVSHFVKAQQVVARVHEHPDQLEALQVVYRDVHDPEVFPDRPLVKYAPEQTPLAVPIRTCDVCSKVPILYDTKGSEDKIITHIQDVHDIAEPKLGTHYSNRNPLGSLGFNFNLDVEPMLFSGFHDLGSDMDLDTYGFWDNDFW</sequence>
<proteinExistence type="predicted"/>
<dbReference type="Proteomes" id="UP000663826">
    <property type="component" value="Unassembled WGS sequence"/>
</dbReference>
<dbReference type="PROSITE" id="PS50181">
    <property type="entry name" value="FBOX"/>
    <property type="match status" value="1"/>
</dbReference>
<gene>
    <name evidence="3" type="ORF">RDB_LOCUS55993</name>
</gene>
<dbReference type="InterPro" id="IPR001810">
    <property type="entry name" value="F-box_dom"/>
</dbReference>
<feature type="domain" description="F-box" evidence="2">
    <location>
        <begin position="260"/>
        <end position="307"/>
    </location>
</feature>
<evidence type="ECO:0000256" key="1">
    <source>
        <dbReference type="SAM" id="MobiDB-lite"/>
    </source>
</evidence>